<feature type="domain" description="DUF6362" evidence="1">
    <location>
        <begin position="34"/>
        <end position="110"/>
    </location>
</feature>
<evidence type="ECO:0000313" key="3">
    <source>
        <dbReference type="Proteomes" id="UP001196509"/>
    </source>
</evidence>
<gene>
    <name evidence="2" type="ORF">K1W69_07615</name>
</gene>
<dbReference type="InterPro" id="IPR045942">
    <property type="entry name" value="DUF6362"/>
</dbReference>
<dbReference type="RefSeq" id="WP_220227683.1">
    <property type="nucleotide sequence ID" value="NZ_JAICBX010000001.1"/>
</dbReference>
<evidence type="ECO:0000259" key="1">
    <source>
        <dbReference type="Pfam" id="PF19889"/>
    </source>
</evidence>
<protein>
    <recommendedName>
        <fullName evidence="1">DUF6362 domain-containing protein</fullName>
    </recommendedName>
</protein>
<name>A0AAE2ZP70_9HYPH</name>
<organism evidence="2 3">
    <name type="scientific">Flavimaribacter sediminis</name>
    <dbReference type="NCBI Taxonomy" id="2865987"/>
    <lineage>
        <taxon>Bacteria</taxon>
        <taxon>Pseudomonadati</taxon>
        <taxon>Pseudomonadota</taxon>
        <taxon>Alphaproteobacteria</taxon>
        <taxon>Hyphomicrobiales</taxon>
        <taxon>Rhizobiaceae</taxon>
        <taxon>Flavimaribacter</taxon>
    </lineage>
</organism>
<reference evidence="2" key="1">
    <citation type="submission" date="2021-08" db="EMBL/GenBank/DDBJ databases">
        <title>Hoeflea bacterium WL0058 sp. nov., isolated from the sediment.</title>
        <authorList>
            <person name="Wang L."/>
            <person name="Zhang D."/>
        </authorList>
    </citation>
    <scope>NUCLEOTIDE SEQUENCE</scope>
    <source>
        <strain evidence="2">WL0058</strain>
    </source>
</reference>
<dbReference type="AlphaFoldDB" id="A0AAE2ZP70"/>
<accession>A0AAE2ZP70</accession>
<evidence type="ECO:0000313" key="2">
    <source>
        <dbReference type="EMBL" id="MBW8637052.1"/>
    </source>
</evidence>
<dbReference type="EMBL" id="JAICBX010000001">
    <property type="protein sequence ID" value="MBW8637052.1"/>
    <property type="molecule type" value="Genomic_DNA"/>
</dbReference>
<proteinExistence type="predicted"/>
<dbReference type="Proteomes" id="UP001196509">
    <property type="component" value="Unassembled WGS sequence"/>
</dbReference>
<dbReference type="Pfam" id="PF19889">
    <property type="entry name" value="DUF6362"/>
    <property type="match status" value="1"/>
</dbReference>
<sequence length="188" mass="21637">MQETEFQAWTTKAVENRVIEAAETLMLCPRAHGPADIRNSMPDTILEQHAAYGASRPRYRRTPTPGALDRMEKCWEWINALPDQAERELLYEWARIKCGKGCTLATLAKINGYTERGLRRKITHICAEISLRLNAAHVANTELASKQWAEDRTPVRLNEHKRLNHWMQENAKPAVDAELPKRRSVQRI</sequence>
<keyword evidence="3" id="KW-1185">Reference proteome</keyword>
<comment type="caution">
    <text evidence="2">The sequence shown here is derived from an EMBL/GenBank/DDBJ whole genome shotgun (WGS) entry which is preliminary data.</text>
</comment>